<accession>A0A426VBB0</accession>
<protein>
    <submittedName>
        <fullName evidence="2">STAS domain-containing protein</fullName>
    </submittedName>
</protein>
<dbReference type="AlphaFoldDB" id="A0A426VBB0"/>
<reference evidence="2 3" key="1">
    <citation type="submission" date="2018-12" db="EMBL/GenBank/DDBJ databases">
        <title>The whole draft genome of Aquabacterium sp. SJQ9.</title>
        <authorList>
            <person name="Sun L."/>
            <person name="Gao X."/>
            <person name="Chen W."/>
            <person name="Huang K."/>
        </authorList>
    </citation>
    <scope>NUCLEOTIDE SEQUENCE [LARGE SCALE GENOMIC DNA]</scope>
    <source>
        <strain evidence="2 3">SJQ9</strain>
    </source>
</reference>
<evidence type="ECO:0000313" key="3">
    <source>
        <dbReference type="Proteomes" id="UP000269265"/>
    </source>
</evidence>
<evidence type="ECO:0000256" key="1">
    <source>
        <dbReference type="SAM" id="MobiDB-lite"/>
    </source>
</evidence>
<feature type="compositionally biased region" description="Basic and acidic residues" evidence="1">
    <location>
        <begin position="120"/>
        <end position="131"/>
    </location>
</feature>
<proteinExistence type="predicted"/>
<dbReference type="RefSeq" id="WP_125243579.1">
    <property type="nucleotide sequence ID" value="NZ_RSED01000008.1"/>
</dbReference>
<gene>
    <name evidence="2" type="ORF">EIP75_12455</name>
</gene>
<sequence>MSKDSSNFLRKVVKFVSHPATDWAELDSSAAESRESEYAKAEIKAMIERKRRNDFVRKRELDMLRKIRREGLSHDSALALTSPSNLDSESSKINSGSAKSDVTVKAKIDAIEQQMVGAGEPRRGAPMHHGDTSPPTQPAAMPADGYAATRPFSPTDIPTQPMQAPDAPTTVPDSVLMAARADLPRMPGEPPIARNPVLSPMAPTGFTNAFAVDVNEITHDPELDEAVIAFANADFEQCERNLMTLIQPGGPRHGQSDTWMVLFDLYRALDQQPKFDTLANAFVHQFGLSAPQWYSLPERVSRHLTARTQTVAPASASAEPAPVQSRAAMDAAGAPLEGWIAPPLMDTDALGRLRCEVLQLPRPWVMDWAGVEAITPEASGLLHKQLKEWAREPLQMTWIGVDRLLEVLADMSATGNRDADPDLWMLRLELLRLAHRPDQFDEAAIDYCVTYELSPPSWEAPECTVKLIRDATCTQTVSLSHIGEVSTSFVESILHDDIEFIQMASLELSGQLSGDIGSTLAELDGQLGASVAVQLDCAHLIRVDFIAAGDLLNWVLARSAEHRTVTFVNPHRLVALFFGAMGITEHAKVKLQLV</sequence>
<dbReference type="OrthoDB" id="5298269at2"/>
<organism evidence="2 3">
    <name type="scientific">Aquabacterium soli</name>
    <dbReference type="NCBI Taxonomy" id="2493092"/>
    <lineage>
        <taxon>Bacteria</taxon>
        <taxon>Pseudomonadati</taxon>
        <taxon>Pseudomonadota</taxon>
        <taxon>Betaproteobacteria</taxon>
        <taxon>Burkholderiales</taxon>
        <taxon>Aquabacterium</taxon>
    </lineage>
</organism>
<feature type="region of interest" description="Disordered" evidence="1">
    <location>
        <begin position="120"/>
        <end position="142"/>
    </location>
</feature>
<evidence type="ECO:0000313" key="2">
    <source>
        <dbReference type="EMBL" id="RRS04176.1"/>
    </source>
</evidence>
<dbReference type="Proteomes" id="UP000269265">
    <property type="component" value="Unassembled WGS sequence"/>
</dbReference>
<comment type="caution">
    <text evidence="2">The sequence shown here is derived from an EMBL/GenBank/DDBJ whole genome shotgun (WGS) entry which is preliminary data.</text>
</comment>
<feature type="region of interest" description="Disordered" evidence="1">
    <location>
        <begin position="79"/>
        <end position="98"/>
    </location>
</feature>
<name>A0A426VBB0_9BURK</name>
<keyword evidence="3" id="KW-1185">Reference proteome</keyword>
<dbReference type="EMBL" id="RSED01000008">
    <property type="protein sequence ID" value="RRS04176.1"/>
    <property type="molecule type" value="Genomic_DNA"/>
</dbReference>